<feature type="domain" description="ZP" evidence="12">
    <location>
        <begin position="921"/>
        <end position="1168"/>
    </location>
</feature>
<keyword evidence="8 10" id="KW-0482">Metalloprotease</keyword>
<name>A0AAF5DDI0_STRER</name>
<keyword evidence="5 10" id="KW-0378">Hydrolase</keyword>
<dbReference type="Proteomes" id="UP000035681">
    <property type="component" value="Unplaced"/>
</dbReference>
<dbReference type="GO" id="GO:0005739">
    <property type="term" value="C:mitochondrion"/>
    <property type="evidence" value="ECO:0007669"/>
    <property type="project" value="UniProtKB-SubCell"/>
</dbReference>
<dbReference type="InterPro" id="IPR024079">
    <property type="entry name" value="MetalloPept_cat_dom_sf"/>
</dbReference>
<organism evidence="13 14">
    <name type="scientific">Strongyloides stercoralis</name>
    <name type="common">Threadworm</name>
    <dbReference type="NCBI Taxonomy" id="6248"/>
    <lineage>
        <taxon>Eukaryota</taxon>
        <taxon>Metazoa</taxon>
        <taxon>Ecdysozoa</taxon>
        <taxon>Nematoda</taxon>
        <taxon>Chromadorea</taxon>
        <taxon>Rhabditida</taxon>
        <taxon>Tylenchina</taxon>
        <taxon>Panagrolaimomorpha</taxon>
        <taxon>Strongyloidoidea</taxon>
        <taxon>Strongyloididae</taxon>
        <taxon>Strongyloides</taxon>
    </lineage>
</organism>
<evidence type="ECO:0000256" key="6">
    <source>
        <dbReference type="ARBA" id="ARBA00022833"/>
    </source>
</evidence>
<protein>
    <submittedName>
        <fullName evidence="14">JAB1/MPN/MOV34 metalloenzyme domain-containing protein</fullName>
    </submittedName>
</protein>
<evidence type="ECO:0000256" key="5">
    <source>
        <dbReference type="ARBA" id="ARBA00022801"/>
    </source>
</evidence>
<sequence>VLRNEESRMNEKVLKDKNIKVFGCIFGKIENNTVGIYMSLEGCSVTADYITDEYECLGLYFTGNDGEVDIFEARTFDQINNELFFGKLKYILKYNPIESNVYIDNMRKLPMTLYEKLPDPKIDILQCPLDVVFSPTEKIVISEIIKTDCNDFTSWKKDRIRNLVSYKNSLLKEKCKIKNEKNMEDNTFVDIKQDLSINQNSHPEEEKLLKEIYQLSENFTGKMSKETVEESMDAIKDAEISLLFTKIFEGTESLCDFNGLIKSIFTSTNYTQFCLNFCKLLQLIEVLNLMLKFSNFFLIRRYLSTGLFGVPQLSSPSGFKEFSKLTIEKSQNLVNQIINNKPHNPNRPYVALFDDISNEICKVADLAECVRLTHHDVSYTSAAQDTMSKFTEIVESLNTNSSLYNALKKSLVDEKYKLDEIDIRTLKMFLEDFEQSGIHLSDEKKAQFVNLSNEIFYYGTEFTSGIESSIPLTMTERLKKFIYNKFHSFSKSQEECLRNLIYSRHQLAQLTGYESFSERAQKGSILKNYKNVKTFLVELIDALRPQVKKDLETLSEVLKADLEYKKNSKVGEWDLHYLTSRYKKMEYGRINHIFNEISIIEAIKGFEVLTKSLYNITFDIQTPEKGESCASNVIKLNVSDNEKFLGSIYIDAESRPNKLIGDCHFTIRCGKLLESGEYQTPIISLTFSFFQGNIKSFDDIKISFQELQNFFHEMGHAMHSMLGRTRYQHTAGTRCQTDMAEIPSNLMEFFINDSRILKHVYNDIGGKCLSKSDIEKLIFSNKAFSSFDLLQQSVYSLFDLEVHSLRCEDIINGNITTSDLLNEIWKESLPELERDASSAWQHRFCHLIPYGAKYYSYLIAKASASLIWKDSFVKNPYSKDYGNRWALVQSHGVSIFLIFYLISTFNNIIYGGLIVTPPKLECLEDGLRIHFNPSGIFNGHIYVKGFFFSQYCHLDYANYQILTPFYFQIPYDSECNVKKEKTTNPNGINYSVTIVVQNHKLFLTDNDQAYQINCFFRENRTEPNHLYTQTIQVNDVNETKIDNNPFETQPICNYQVLGGSENGTVVQFASIGDILYHKWTCETSEMGMLVHSCIVKDSIQNSFELIDERGCITDNTLMHPLNYSIALNSVYVPIPAFKFADQMMLFFSCQITLCKKTLNGCEGITPPICSFIDLPDEGGLPMPIVTKSSTSNQPLITLTEEENSGRPFILNNDNLFTPPLESSSNIFSKSSSNSMINSYGYNSTSLLTTKKNRDVIQGVVQKPNLLIQTSNFPTNISKSRLNDTLTLDVVADQLIVFAKDDAMKASPLSNPNLIYSTKNCHYPMFPLIIFLMLSILTFGILIVGLLCQRKYYEKKIEKWHGFFTPLELNYQRPVSIHPRDF</sequence>
<evidence type="ECO:0000256" key="7">
    <source>
        <dbReference type="ARBA" id="ARBA00022946"/>
    </source>
</evidence>
<dbReference type="GO" id="GO:0006627">
    <property type="term" value="P:protein processing involved in protein targeting to mitochondrion"/>
    <property type="evidence" value="ECO:0007669"/>
    <property type="project" value="TreeGrafter"/>
</dbReference>
<dbReference type="WBParaSite" id="TCONS_00010897.p1">
    <property type="protein sequence ID" value="TCONS_00010897.p1"/>
    <property type="gene ID" value="XLOC_004692"/>
</dbReference>
<comment type="subcellular location">
    <subcellularLocation>
        <location evidence="1">Mitochondrion</location>
    </subcellularLocation>
</comment>
<reference evidence="14" key="1">
    <citation type="submission" date="2024-02" db="UniProtKB">
        <authorList>
            <consortium name="WormBaseParasite"/>
        </authorList>
    </citation>
    <scope>IDENTIFICATION</scope>
</reference>
<dbReference type="SUPFAM" id="SSF55486">
    <property type="entry name" value="Metalloproteases ('zincins'), catalytic domain"/>
    <property type="match status" value="1"/>
</dbReference>
<keyword evidence="11" id="KW-0472">Membrane</keyword>
<dbReference type="Pfam" id="PF25301">
    <property type="entry name" value="CUT_C"/>
    <property type="match status" value="1"/>
</dbReference>
<dbReference type="InterPro" id="IPR056953">
    <property type="entry name" value="CUT_N"/>
</dbReference>
<keyword evidence="11" id="KW-1133">Transmembrane helix</keyword>
<keyword evidence="7" id="KW-0809">Transit peptide</keyword>
<comment type="cofactor">
    <cofactor evidence="10">
        <name>Zn(2+)</name>
        <dbReference type="ChEBI" id="CHEBI:29105"/>
    </cofactor>
    <text evidence="10">Binds 1 zinc ion.</text>
</comment>
<dbReference type="AlphaFoldDB" id="A0AAF5DDI0"/>
<dbReference type="InterPro" id="IPR001567">
    <property type="entry name" value="Pept_M3A_M3B_dom"/>
</dbReference>
<evidence type="ECO:0000256" key="3">
    <source>
        <dbReference type="ARBA" id="ARBA00022670"/>
    </source>
</evidence>
<evidence type="ECO:0000256" key="4">
    <source>
        <dbReference type="ARBA" id="ARBA00022723"/>
    </source>
</evidence>
<feature type="transmembrane region" description="Helical" evidence="11">
    <location>
        <begin position="1324"/>
        <end position="1347"/>
    </location>
</feature>
<dbReference type="GO" id="GO:0046872">
    <property type="term" value="F:metal ion binding"/>
    <property type="evidence" value="ECO:0007669"/>
    <property type="project" value="UniProtKB-UniRule"/>
</dbReference>
<dbReference type="GO" id="GO:0004222">
    <property type="term" value="F:metalloendopeptidase activity"/>
    <property type="evidence" value="ECO:0007669"/>
    <property type="project" value="InterPro"/>
</dbReference>
<evidence type="ECO:0000256" key="2">
    <source>
        <dbReference type="ARBA" id="ARBA00006040"/>
    </source>
</evidence>
<dbReference type="InterPro" id="IPR001507">
    <property type="entry name" value="ZP_dom"/>
</dbReference>
<evidence type="ECO:0000256" key="8">
    <source>
        <dbReference type="ARBA" id="ARBA00023049"/>
    </source>
</evidence>
<evidence type="ECO:0000256" key="9">
    <source>
        <dbReference type="ARBA" id="ARBA00023128"/>
    </source>
</evidence>
<evidence type="ECO:0000256" key="10">
    <source>
        <dbReference type="RuleBase" id="RU003435"/>
    </source>
</evidence>
<dbReference type="SMART" id="SM00241">
    <property type="entry name" value="ZP"/>
    <property type="match status" value="1"/>
</dbReference>
<dbReference type="InterPro" id="IPR033851">
    <property type="entry name" value="M3A_MIP"/>
</dbReference>
<dbReference type="GO" id="GO:0006518">
    <property type="term" value="P:peptide metabolic process"/>
    <property type="evidence" value="ECO:0007669"/>
    <property type="project" value="TreeGrafter"/>
</dbReference>
<dbReference type="Gene3D" id="1.10.1370.10">
    <property type="entry name" value="Neurolysin, domain 3"/>
    <property type="match status" value="1"/>
</dbReference>
<dbReference type="PANTHER" id="PTHR11804">
    <property type="entry name" value="PROTEASE M3 THIMET OLIGOPEPTIDASE-RELATED"/>
    <property type="match status" value="1"/>
</dbReference>
<keyword evidence="3 10" id="KW-0645">Protease</keyword>
<dbReference type="InterPro" id="IPR024077">
    <property type="entry name" value="Neurolysin/TOP_dom2"/>
</dbReference>
<dbReference type="Gene3D" id="3.40.390.10">
    <property type="entry name" value="Collagenase (Catalytic Domain)"/>
    <property type="match status" value="1"/>
</dbReference>
<dbReference type="CDD" id="cd06457">
    <property type="entry name" value="M3A_MIP"/>
    <property type="match status" value="1"/>
</dbReference>
<proteinExistence type="inferred from homology"/>
<keyword evidence="4 10" id="KW-0479">Metal-binding</keyword>
<comment type="similarity">
    <text evidence="2 10">Belongs to the peptidase M3 family.</text>
</comment>
<evidence type="ECO:0000259" key="12">
    <source>
        <dbReference type="PROSITE" id="PS51034"/>
    </source>
</evidence>
<evidence type="ECO:0000313" key="13">
    <source>
        <dbReference type="Proteomes" id="UP000035681"/>
    </source>
</evidence>
<keyword evidence="13" id="KW-1185">Reference proteome</keyword>
<dbReference type="Pfam" id="PF01432">
    <property type="entry name" value="Peptidase_M3"/>
    <property type="match status" value="1"/>
</dbReference>
<dbReference type="InterPro" id="IPR045090">
    <property type="entry name" value="Pept_M3A_M3B"/>
</dbReference>
<evidence type="ECO:0000313" key="14">
    <source>
        <dbReference type="WBParaSite" id="TCONS_00010897.p1"/>
    </source>
</evidence>
<dbReference type="PANTHER" id="PTHR11804:SF79">
    <property type="entry name" value="MITOCHONDRIAL INTERMEDIATE PEPTIDASE"/>
    <property type="match status" value="1"/>
</dbReference>
<evidence type="ECO:0000256" key="1">
    <source>
        <dbReference type="ARBA" id="ARBA00004173"/>
    </source>
</evidence>
<dbReference type="InterPro" id="IPR057475">
    <property type="entry name" value="CUT_C"/>
</dbReference>
<keyword evidence="11" id="KW-0812">Transmembrane</keyword>
<accession>A0AAF5DDI0</accession>
<dbReference type="Pfam" id="PF25057">
    <property type="entry name" value="CUT_N"/>
    <property type="match status" value="1"/>
</dbReference>
<keyword evidence="9" id="KW-0496">Mitochondrion</keyword>
<evidence type="ECO:0000256" key="11">
    <source>
        <dbReference type="SAM" id="Phobius"/>
    </source>
</evidence>
<keyword evidence="6 10" id="KW-0862">Zinc</keyword>
<dbReference type="PROSITE" id="PS51034">
    <property type="entry name" value="ZP_2"/>
    <property type="match status" value="1"/>
</dbReference>